<keyword evidence="3" id="KW-1185">Reference proteome</keyword>
<evidence type="ECO:0000256" key="1">
    <source>
        <dbReference type="SAM" id="Coils"/>
    </source>
</evidence>
<reference evidence="2 3" key="1">
    <citation type="submission" date="2024-01" db="EMBL/GenBank/DDBJ databases">
        <authorList>
            <consortium name="Genoscope - CEA"/>
            <person name="William W."/>
        </authorList>
    </citation>
    <scope>NUCLEOTIDE SEQUENCE [LARGE SCALE GENOMIC DNA]</scope>
    <source>
        <strain evidence="2 3">29B2s-10</strain>
    </source>
</reference>
<organism evidence="2 3">
    <name type="scientific">[Candida] anglica</name>
    <dbReference type="NCBI Taxonomy" id="148631"/>
    <lineage>
        <taxon>Eukaryota</taxon>
        <taxon>Fungi</taxon>
        <taxon>Dikarya</taxon>
        <taxon>Ascomycota</taxon>
        <taxon>Saccharomycotina</taxon>
        <taxon>Pichiomycetes</taxon>
        <taxon>Debaryomycetaceae</taxon>
        <taxon>Kurtzmaniella</taxon>
    </lineage>
</organism>
<proteinExistence type="predicted"/>
<keyword evidence="1" id="KW-0175">Coiled coil</keyword>
<sequence length="311" mass="35682">MSGNDIATHTDIDASSLEVENQGRIEVLELKYQNLFQKLNQKLNTIVYLKKIADLKAKPATVIDQEFEEIIKVIQVPWKQEQSFPNSDEVNSLLKLRSFIKNQIQIVKTNSLNLNYLQIILPTLKAIHHISSDASSSEIQIGQNLSTLYSKQDSDISIHHILNSYTEIIANNSNSSKIYPQILKLIQNELNQNSTELKNLVQTINFKENELKNLSSKITSDRSLLSEDQELLIKSQFLEIQKLWFRISIYSELLPILVMSSTENNWAEDSKLQDMVVQSGEIEWKMKDYQKFIELGIDDDVQLSDLIAILS</sequence>
<accession>A0ABP0E6J7</accession>
<feature type="coiled-coil region" evidence="1">
    <location>
        <begin position="183"/>
        <end position="217"/>
    </location>
</feature>
<protein>
    <submittedName>
        <fullName evidence="2">Uncharacterized protein</fullName>
    </submittedName>
</protein>
<name>A0ABP0E6J7_9ASCO</name>
<evidence type="ECO:0000313" key="3">
    <source>
        <dbReference type="Proteomes" id="UP001497600"/>
    </source>
</evidence>
<gene>
    <name evidence="2" type="ORF">CAAN4_A11738</name>
</gene>
<evidence type="ECO:0000313" key="2">
    <source>
        <dbReference type="EMBL" id="CAK7894288.1"/>
    </source>
</evidence>
<dbReference type="EMBL" id="OZ004253">
    <property type="protein sequence ID" value="CAK7894288.1"/>
    <property type="molecule type" value="Genomic_DNA"/>
</dbReference>
<dbReference type="Proteomes" id="UP001497600">
    <property type="component" value="Chromosome A"/>
</dbReference>